<feature type="region of interest" description="Disordered" evidence="8">
    <location>
        <begin position="1"/>
        <end position="38"/>
    </location>
</feature>
<dbReference type="PANTHER" id="PTHR31985:SF292">
    <property type="entry name" value="AP2_ERF DOMAIN-CONTAINING PROTEIN"/>
    <property type="match status" value="1"/>
</dbReference>
<dbReference type="InterPro" id="IPR016177">
    <property type="entry name" value="DNA-bd_dom_sf"/>
</dbReference>
<dbReference type="PANTHER" id="PTHR31985">
    <property type="entry name" value="ETHYLENE-RESPONSIVE TRANSCRIPTION FACTOR ERF042-RELATED"/>
    <property type="match status" value="1"/>
</dbReference>
<evidence type="ECO:0000256" key="5">
    <source>
        <dbReference type="ARBA" id="ARBA00023163"/>
    </source>
</evidence>
<dbReference type="GO" id="GO:0003700">
    <property type="term" value="F:DNA-binding transcription factor activity"/>
    <property type="evidence" value="ECO:0007669"/>
    <property type="project" value="InterPro"/>
</dbReference>
<feature type="region of interest" description="Disordered" evidence="8">
    <location>
        <begin position="80"/>
        <end position="124"/>
    </location>
</feature>
<accession>A0A830B0Q5</accession>
<dbReference type="OrthoDB" id="1930739at2759"/>
<feature type="domain" description="AP2/ERF" evidence="9">
    <location>
        <begin position="138"/>
        <end position="187"/>
    </location>
</feature>
<keyword evidence="5" id="KW-0804">Transcription</keyword>
<dbReference type="GO" id="GO:0005634">
    <property type="term" value="C:nucleus"/>
    <property type="evidence" value="ECO:0007669"/>
    <property type="project" value="UniProtKB-SubCell"/>
</dbReference>
<feature type="non-terminal residue" evidence="10">
    <location>
        <position position="324"/>
    </location>
</feature>
<dbReference type="Gene3D" id="3.30.730.10">
    <property type="entry name" value="AP2/ERF domain"/>
    <property type="match status" value="1"/>
</dbReference>
<feature type="compositionally biased region" description="Basic and acidic residues" evidence="8">
    <location>
        <begin position="80"/>
        <end position="95"/>
    </location>
</feature>
<protein>
    <submittedName>
        <fullName evidence="10">Ethylene-responsive transcription factor erf110</fullName>
    </submittedName>
</protein>
<evidence type="ECO:0000256" key="8">
    <source>
        <dbReference type="SAM" id="MobiDB-lite"/>
    </source>
</evidence>
<comment type="caution">
    <text evidence="10">The sequence shown here is derived from an EMBL/GenBank/DDBJ whole genome shotgun (WGS) entry which is preliminary data.</text>
</comment>
<comment type="similarity">
    <text evidence="7">Belongs to the AP2/ERF transcription factor family. ERF subfamily.</text>
</comment>
<evidence type="ECO:0000256" key="4">
    <source>
        <dbReference type="ARBA" id="ARBA00023159"/>
    </source>
</evidence>
<keyword evidence="6" id="KW-0539">Nucleus</keyword>
<keyword evidence="3" id="KW-0238">DNA-binding</keyword>
<dbReference type="SUPFAM" id="SSF54171">
    <property type="entry name" value="DNA-binding domain"/>
    <property type="match status" value="1"/>
</dbReference>
<comment type="subcellular location">
    <subcellularLocation>
        <location evidence="1">Nucleus</location>
    </subcellularLocation>
</comment>
<feature type="compositionally biased region" description="Basic and acidic residues" evidence="8">
    <location>
        <begin position="1"/>
        <end position="10"/>
    </location>
</feature>
<dbReference type="GO" id="GO:0003677">
    <property type="term" value="F:DNA binding"/>
    <property type="evidence" value="ECO:0007669"/>
    <property type="project" value="UniProtKB-KW"/>
</dbReference>
<dbReference type="Proteomes" id="UP000653305">
    <property type="component" value="Unassembled WGS sequence"/>
</dbReference>
<feature type="region of interest" description="Disordered" evidence="8">
    <location>
        <begin position="286"/>
        <end position="324"/>
    </location>
</feature>
<reference evidence="10" key="1">
    <citation type="submission" date="2020-07" db="EMBL/GenBank/DDBJ databases">
        <title>Ethylene signaling mediates host invasion by parasitic plants.</title>
        <authorList>
            <person name="Yoshida S."/>
        </authorList>
    </citation>
    <scope>NUCLEOTIDE SEQUENCE</scope>
    <source>
        <strain evidence="10">Okayama</strain>
    </source>
</reference>
<dbReference type="InterPro" id="IPR051032">
    <property type="entry name" value="AP2/ERF_TF_ERF_subfamily"/>
</dbReference>
<organism evidence="10 11">
    <name type="scientific">Phtheirospermum japonicum</name>
    <dbReference type="NCBI Taxonomy" id="374723"/>
    <lineage>
        <taxon>Eukaryota</taxon>
        <taxon>Viridiplantae</taxon>
        <taxon>Streptophyta</taxon>
        <taxon>Embryophyta</taxon>
        <taxon>Tracheophyta</taxon>
        <taxon>Spermatophyta</taxon>
        <taxon>Magnoliopsida</taxon>
        <taxon>eudicotyledons</taxon>
        <taxon>Gunneridae</taxon>
        <taxon>Pentapetalae</taxon>
        <taxon>asterids</taxon>
        <taxon>lamiids</taxon>
        <taxon>Lamiales</taxon>
        <taxon>Orobanchaceae</taxon>
        <taxon>Orobanchaceae incertae sedis</taxon>
        <taxon>Phtheirospermum</taxon>
    </lineage>
</organism>
<dbReference type="SMART" id="SM00380">
    <property type="entry name" value="AP2"/>
    <property type="match status" value="1"/>
</dbReference>
<feature type="region of interest" description="Disordered" evidence="8">
    <location>
        <begin position="189"/>
        <end position="215"/>
    </location>
</feature>
<dbReference type="AlphaFoldDB" id="A0A830B0Q5"/>
<evidence type="ECO:0000256" key="2">
    <source>
        <dbReference type="ARBA" id="ARBA00023015"/>
    </source>
</evidence>
<evidence type="ECO:0000256" key="7">
    <source>
        <dbReference type="ARBA" id="ARBA00024343"/>
    </source>
</evidence>
<keyword evidence="11" id="KW-1185">Reference proteome</keyword>
<proteinExistence type="inferred from homology"/>
<evidence type="ECO:0000256" key="3">
    <source>
        <dbReference type="ARBA" id="ARBA00023125"/>
    </source>
</evidence>
<name>A0A830B0Q5_9LAMI</name>
<dbReference type="PROSITE" id="PS51032">
    <property type="entry name" value="AP2_ERF"/>
    <property type="match status" value="1"/>
</dbReference>
<evidence type="ECO:0000256" key="6">
    <source>
        <dbReference type="ARBA" id="ARBA00023242"/>
    </source>
</evidence>
<dbReference type="InterPro" id="IPR001471">
    <property type="entry name" value="AP2/ERF_dom"/>
</dbReference>
<dbReference type="InterPro" id="IPR036955">
    <property type="entry name" value="AP2/ERF_dom_sf"/>
</dbReference>
<evidence type="ECO:0000313" key="10">
    <source>
        <dbReference type="EMBL" id="GFP80166.1"/>
    </source>
</evidence>
<keyword evidence="4" id="KW-0010">Activator</keyword>
<dbReference type="EMBL" id="BMAC01000016">
    <property type="protein sequence ID" value="GFP80166.1"/>
    <property type="molecule type" value="Genomic_DNA"/>
</dbReference>
<evidence type="ECO:0000259" key="9">
    <source>
        <dbReference type="PROSITE" id="PS51032"/>
    </source>
</evidence>
<sequence length="324" mass="34890">LSKVANTRDDDGGEYAPPATWNREATASGGGGAATVPIPYFRMPQQEQPDYLLAAPPPSGYSRSSQEMAAMVAALTHVVSGDERHRCQTSSREDSGNCIRPAFSSPLSSGQKRRHGDDDDDDEDDSARLLLTEHVHRVYRGVGELSSYVKSATRVWLGTFNTAEAAARAYDEAALRFRGHRAKLNFPENARIFPPPPPPPQPTTAAAPPPPPLVPTAAAAARDYWEYSQLLQSGGDFEPRAQPPSTTLFENMFYASSFAGLYSQPLNANYPSSSSSSYHHPLLFTSGQTVDFRPQGNNDGDDGGSDFPAPAWTSGHYPPSSSSG</sequence>
<keyword evidence="2" id="KW-0805">Transcription regulation</keyword>
<feature type="compositionally biased region" description="Pro residues" evidence="8">
    <location>
        <begin position="193"/>
        <end position="214"/>
    </location>
</feature>
<evidence type="ECO:0000256" key="1">
    <source>
        <dbReference type="ARBA" id="ARBA00004123"/>
    </source>
</evidence>
<evidence type="ECO:0000313" key="11">
    <source>
        <dbReference type="Proteomes" id="UP000653305"/>
    </source>
</evidence>
<gene>
    <name evidence="10" type="ORF">PHJA_000160000</name>
</gene>